<evidence type="ECO:0000313" key="27">
    <source>
        <dbReference type="Proteomes" id="UP000002277"/>
    </source>
</evidence>
<dbReference type="AlphaFoldDB" id="H2RI46"/>
<evidence type="ECO:0000256" key="15">
    <source>
        <dbReference type="ARBA" id="ARBA00023098"/>
    </source>
</evidence>
<keyword evidence="7" id="KW-0217">Developmental protein</keyword>
<evidence type="ECO:0000256" key="10">
    <source>
        <dbReference type="ARBA" id="ARBA00022692"/>
    </source>
</evidence>
<comment type="subcellular location">
    <subcellularLocation>
        <location evidence="2">Endoplasmic reticulum membrane</location>
        <topology evidence="2">Multi-pass membrane protein</topology>
    </subcellularLocation>
</comment>
<dbReference type="InterPro" id="IPR001441">
    <property type="entry name" value="UPP_synth-like"/>
</dbReference>
<evidence type="ECO:0000256" key="8">
    <source>
        <dbReference type="ARBA" id="ARBA00022657"/>
    </source>
</evidence>
<reference evidence="26" key="1">
    <citation type="submission" date="2025-08" db="UniProtKB">
        <authorList>
            <consortium name="Ensembl"/>
        </authorList>
    </citation>
    <scope>IDENTIFICATION</scope>
</reference>
<evidence type="ECO:0000256" key="18">
    <source>
        <dbReference type="ARBA" id="ARBA00023180"/>
    </source>
</evidence>
<dbReference type="FunFam" id="3.40.1180.10:FF:000008">
    <property type="entry name" value="NUS1, dehydrodolichyl diphosphate synthase subunit"/>
    <property type="match status" value="1"/>
</dbReference>
<dbReference type="InterPro" id="IPR038887">
    <property type="entry name" value="Nus1/NgBR"/>
</dbReference>
<dbReference type="UniPathway" id="UPA00378"/>
<evidence type="ECO:0000256" key="9">
    <source>
        <dbReference type="ARBA" id="ARBA00022679"/>
    </source>
</evidence>
<accession>H2RI46</accession>
<keyword evidence="9" id="KW-0808">Transferase</keyword>
<comment type="similarity">
    <text evidence="5">Belongs to the UPP synthase family.</text>
</comment>
<reference evidence="26" key="2">
    <citation type="submission" date="2025-09" db="UniProtKB">
        <authorList>
            <consortium name="Ensembl"/>
        </authorList>
    </citation>
    <scope>IDENTIFICATION</scope>
</reference>
<dbReference type="eggNOG" id="KOG2818">
    <property type="taxonomic scope" value="Eukaryota"/>
</dbReference>
<evidence type="ECO:0000256" key="17">
    <source>
        <dbReference type="ARBA" id="ARBA00023170"/>
    </source>
</evidence>
<keyword evidence="18" id="KW-0325">Glycoprotein</keyword>
<keyword evidence="15" id="KW-0443">Lipid metabolism</keyword>
<evidence type="ECO:0000256" key="7">
    <source>
        <dbReference type="ARBA" id="ARBA00022473"/>
    </source>
</evidence>
<comment type="catalytic activity">
    <reaction evidence="19">
        <text>n isopentenyl diphosphate + (2E,6E)-farnesyl diphosphate = a di-trans,poly-cis-polyprenyl diphosphate + n diphosphate</text>
        <dbReference type="Rhea" id="RHEA:53008"/>
        <dbReference type="Rhea" id="RHEA-COMP:19494"/>
        <dbReference type="ChEBI" id="CHEBI:33019"/>
        <dbReference type="ChEBI" id="CHEBI:128769"/>
        <dbReference type="ChEBI" id="CHEBI:136960"/>
        <dbReference type="ChEBI" id="CHEBI:175763"/>
        <dbReference type="EC" id="2.5.1.87"/>
    </reaction>
</comment>
<evidence type="ECO:0000256" key="23">
    <source>
        <dbReference type="ARBA" id="ARBA00074069"/>
    </source>
</evidence>
<dbReference type="OMA" id="GMFMECL"/>
<dbReference type="GO" id="GO:0001525">
    <property type="term" value="P:angiogenesis"/>
    <property type="evidence" value="ECO:0007669"/>
    <property type="project" value="UniProtKB-KW"/>
</dbReference>
<evidence type="ECO:0000256" key="25">
    <source>
        <dbReference type="ARBA" id="ARBA00079334"/>
    </source>
</evidence>
<dbReference type="GO" id="GO:1904423">
    <property type="term" value="C:dehydrodolichyl diphosphate synthase complex"/>
    <property type="evidence" value="ECO:0000318"/>
    <property type="project" value="GO_Central"/>
</dbReference>
<dbReference type="EC" id="2.5.1.87" evidence="6"/>
<dbReference type="PaxDb" id="9598-ENSPTRP00000061203"/>
<dbReference type="InParanoid" id="H2RI46"/>
<dbReference type="PANTHER" id="PTHR21528:SF3">
    <property type="entry name" value="DEHYDRODOLICHYL DIPHOSPHATE SYNTHASE COMPLEX SUBUNIT NUS1"/>
    <property type="match status" value="1"/>
</dbReference>
<dbReference type="Ensembl" id="ENSPTRT00000075835.2">
    <property type="protein sequence ID" value="ENSPTRP00000061203.2"/>
    <property type="gene ID" value="ENSPTRG00000041140.2"/>
</dbReference>
<gene>
    <name evidence="26" type="primary">LOC741304</name>
</gene>
<evidence type="ECO:0000313" key="26">
    <source>
        <dbReference type="Ensembl" id="ENSPTRP00000061203.2"/>
    </source>
</evidence>
<evidence type="ECO:0000256" key="12">
    <source>
        <dbReference type="ARBA" id="ARBA00022824"/>
    </source>
</evidence>
<organism evidence="26 27">
    <name type="scientific">Pan troglodytes</name>
    <name type="common">Chimpanzee</name>
    <dbReference type="NCBI Taxonomy" id="9598"/>
    <lineage>
        <taxon>Eukaryota</taxon>
        <taxon>Metazoa</taxon>
        <taxon>Chordata</taxon>
        <taxon>Craniata</taxon>
        <taxon>Vertebrata</taxon>
        <taxon>Euteleostomi</taxon>
        <taxon>Mammalia</taxon>
        <taxon>Eutheria</taxon>
        <taxon>Euarchontoglires</taxon>
        <taxon>Primates</taxon>
        <taxon>Haplorrhini</taxon>
        <taxon>Catarrhini</taxon>
        <taxon>Hominidae</taxon>
        <taxon>Pan</taxon>
    </lineage>
</organism>
<evidence type="ECO:0000256" key="5">
    <source>
        <dbReference type="ARBA" id="ARBA00005432"/>
    </source>
</evidence>
<protein>
    <recommendedName>
        <fullName evidence="23">Dehydrodolichyl diphosphate synthase complex subunit NUS1</fullName>
        <ecNumber evidence="6">2.5.1.87</ecNumber>
    </recommendedName>
    <alternativeName>
        <fullName evidence="22">Dehydrodolichyl diphosphate synthase complex subunit nus1</fullName>
    </alternativeName>
    <alternativeName>
        <fullName evidence="25">Nogo-B receptor</fullName>
    </alternativeName>
    <alternativeName>
        <fullName evidence="24">Nuclear undecaprenyl pyrophosphate synthase 1 homolog</fullName>
    </alternativeName>
</protein>
<keyword evidence="27" id="KW-1185">Reference proteome</keyword>
<dbReference type="HOGENOM" id="CLU_051870_2_1_1"/>
<evidence type="ECO:0000256" key="11">
    <source>
        <dbReference type="ARBA" id="ARBA00022782"/>
    </source>
</evidence>
<evidence type="ECO:0000256" key="14">
    <source>
        <dbReference type="ARBA" id="ARBA00022989"/>
    </source>
</evidence>
<dbReference type="Proteomes" id="UP000002277">
    <property type="component" value="Unplaced"/>
</dbReference>
<keyword evidence="14" id="KW-1133">Transmembrane helix</keyword>
<keyword evidence="17" id="KW-0675">Receptor</keyword>
<dbReference type="Pfam" id="PF01255">
    <property type="entry name" value="Prenyltransf"/>
    <property type="match status" value="1"/>
</dbReference>
<evidence type="ECO:0000256" key="1">
    <source>
        <dbReference type="ARBA" id="ARBA00001946"/>
    </source>
</evidence>
<evidence type="ECO:0000256" key="24">
    <source>
        <dbReference type="ARBA" id="ARBA00075582"/>
    </source>
</evidence>
<comment type="cofactor">
    <cofactor evidence="1">
        <name>Mg(2+)</name>
        <dbReference type="ChEBI" id="CHEBI:18420"/>
    </cofactor>
</comment>
<sequence>HALLCLHRTLTSWLRVRFGTWNWIWRRCCRAASAAVLAPLGFTLRKPPAVGRNRRHHRHPRGGSCLAAAHHRMRWRADGRSLEKLPVHMGLVITEVEREPSFSDIASLVVWCMAVGISYINDQGIFKRNNSRLMDEILKQQQELLGLDCSKYSPEFANSNDKDDQVSNCHLAVKVLSLEDGKADIVRAAQDFCQLVAQKQKRPTDLDVDTLGSLLSSNGCPDPDLVLKFGPVDSTLGFLPWHIRLTEIVSLPSHLNISYEDFFSALRQYAACEQRLGK</sequence>
<dbReference type="InterPro" id="IPR036424">
    <property type="entry name" value="UPP_synth-like_sf"/>
</dbReference>
<dbReference type="GO" id="GO:0006629">
    <property type="term" value="P:lipid metabolic process"/>
    <property type="evidence" value="ECO:0007669"/>
    <property type="project" value="UniProtKB-KW"/>
</dbReference>
<evidence type="ECO:0000256" key="2">
    <source>
        <dbReference type="ARBA" id="ARBA00004477"/>
    </source>
</evidence>
<evidence type="ECO:0000256" key="16">
    <source>
        <dbReference type="ARBA" id="ARBA00023136"/>
    </source>
</evidence>
<evidence type="ECO:0000256" key="21">
    <source>
        <dbReference type="ARBA" id="ARBA00065178"/>
    </source>
</evidence>
<dbReference type="PANTHER" id="PTHR21528">
    <property type="entry name" value="DEHYDRODOLICHYL DIPHOSPHATE SYNTHASE COMPLEX SUBUNIT NUS1"/>
    <property type="match status" value="1"/>
</dbReference>
<dbReference type="SUPFAM" id="SSF64005">
    <property type="entry name" value="Undecaprenyl diphosphate synthase"/>
    <property type="match status" value="1"/>
</dbReference>
<evidence type="ECO:0000256" key="3">
    <source>
        <dbReference type="ARBA" id="ARBA00004922"/>
    </source>
</evidence>
<proteinExistence type="inferred from homology"/>
<keyword evidence="8" id="KW-0037">Angiogenesis</keyword>
<name>H2RI46_PANTR</name>
<dbReference type="GO" id="GO:0045547">
    <property type="term" value="F:ditrans,polycis-polyprenyl diphosphate synthase [(2E,6E)-farnesyl diphosphate specific] activity"/>
    <property type="evidence" value="ECO:0007669"/>
    <property type="project" value="UniProtKB-EC"/>
</dbReference>
<evidence type="ECO:0000256" key="22">
    <source>
        <dbReference type="ARBA" id="ARBA00068682"/>
    </source>
</evidence>
<dbReference type="GO" id="GO:0030154">
    <property type="term" value="P:cell differentiation"/>
    <property type="evidence" value="ECO:0007669"/>
    <property type="project" value="UniProtKB-KW"/>
</dbReference>
<evidence type="ECO:0000256" key="20">
    <source>
        <dbReference type="ARBA" id="ARBA00058032"/>
    </source>
</evidence>
<evidence type="ECO:0000256" key="19">
    <source>
        <dbReference type="ARBA" id="ARBA00047353"/>
    </source>
</evidence>
<keyword evidence="11" id="KW-0221">Differentiation</keyword>
<keyword evidence="10" id="KW-0812">Transmembrane</keyword>
<keyword evidence="16" id="KW-0472">Membrane</keyword>
<keyword evidence="13" id="KW-0460">Magnesium</keyword>
<dbReference type="GO" id="GO:0005789">
    <property type="term" value="C:endoplasmic reticulum membrane"/>
    <property type="evidence" value="ECO:0000318"/>
    <property type="project" value="GO_Central"/>
</dbReference>
<dbReference type="Gene3D" id="3.40.1180.10">
    <property type="entry name" value="Decaprenyl diphosphate synthase-like"/>
    <property type="match status" value="1"/>
</dbReference>
<comment type="function">
    <text evidence="20">With DHDDS, forms the dehydrodolichyl diphosphate synthase (DDS) complex, an essential component of the dolichol monophosphate (Dol-P) biosynthetic machinery. Both subunits contribute to enzymatic activity, i.e. condensation of multiple copies of isopentenyl pyrophosphate (IPP) to farnesyl pyrophosphate (FPP) to produce dehydrodolichyl diphosphate (Dedol-PP), a precursor of dolichol phosphate which is utilized as a sugar carrier in protein glycosylation in the endoplasmic reticulum (ER). Synthesizes long-chain polyprenols, mostly of C95 and C100 chain length. Regulates the glycosylation and stability of nascent NPC2, thereby promoting trafficking of LDL-derived cholesterol. Acts as a specific receptor for the N-terminus of Nogo-B, a neural and cardiovascular regulator.</text>
</comment>
<evidence type="ECO:0000256" key="13">
    <source>
        <dbReference type="ARBA" id="ARBA00022842"/>
    </source>
</evidence>
<comment type="pathway">
    <text evidence="3">Protein modification; protein glycosylation.</text>
</comment>
<keyword evidence="12" id="KW-0256">Endoplasmic reticulum</keyword>
<evidence type="ECO:0000256" key="4">
    <source>
        <dbReference type="ARBA" id="ARBA00005189"/>
    </source>
</evidence>
<dbReference type="GeneTree" id="ENSGT00390000003223"/>
<evidence type="ECO:0000256" key="6">
    <source>
        <dbReference type="ARBA" id="ARBA00012596"/>
    </source>
</evidence>
<dbReference type="Bgee" id="ENSPTRG00000041140">
    <property type="expression patterns" value="Expressed in dorsolateral prefrontal cortex and 7 other cell types or tissues"/>
</dbReference>
<comment type="subunit">
    <text evidence="21">The active dehydrodolichyl diphosphate synthase complex is a heterotetramer composed of a dimer of heterodimer of DHDDS and NUS1. Interacts with NPC2.</text>
</comment>
<comment type="pathway">
    <text evidence="4">Lipid metabolism.</text>
</comment>
<dbReference type="GO" id="GO:0032383">
    <property type="term" value="P:regulation of intracellular cholesterol transport"/>
    <property type="evidence" value="ECO:0007669"/>
    <property type="project" value="UniProtKB-ARBA"/>
</dbReference>